<name>A0A1J5TRE2_9ZZZZ</name>
<organism evidence="1">
    <name type="scientific">mine drainage metagenome</name>
    <dbReference type="NCBI Taxonomy" id="410659"/>
    <lineage>
        <taxon>unclassified sequences</taxon>
        <taxon>metagenomes</taxon>
        <taxon>ecological metagenomes</taxon>
    </lineage>
</organism>
<evidence type="ECO:0000313" key="1">
    <source>
        <dbReference type="EMBL" id="OIR18877.1"/>
    </source>
</evidence>
<protein>
    <recommendedName>
        <fullName evidence="2">Lipoprotein</fullName>
    </recommendedName>
</protein>
<accession>A0A1J5TRE2</accession>
<sequence length="151" mass="17178">MFSKDNLVTSMKSFIGITFALALLAGAFVGCSTPTTRIQKNLVAFNALPPAQQELIKKGEIAIGFTPTAVELALGEPDHVRIRTDASGTSEVWIYTEWEDGDGGILYTGFYHRCFRYEYPYYLYAPYRRERDRMRVTFKDDKVIAIDKEKT</sequence>
<dbReference type="EMBL" id="MLJW01000002">
    <property type="protein sequence ID" value="OIR18877.1"/>
    <property type="molecule type" value="Genomic_DNA"/>
</dbReference>
<reference evidence="1" key="1">
    <citation type="submission" date="2016-10" db="EMBL/GenBank/DDBJ databases">
        <title>Sequence of Gallionella enrichment culture.</title>
        <authorList>
            <person name="Poehlein A."/>
            <person name="Muehling M."/>
            <person name="Daniel R."/>
        </authorList>
    </citation>
    <scope>NUCLEOTIDE SEQUENCE</scope>
</reference>
<evidence type="ECO:0008006" key="2">
    <source>
        <dbReference type="Google" id="ProtNLM"/>
    </source>
</evidence>
<proteinExistence type="predicted"/>
<gene>
    <name evidence="1" type="ORF">GALL_12190</name>
</gene>
<comment type="caution">
    <text evidence="1">The sequence shown here is derived from an EMBL/GenBank/DDBJ whole genome shotgun (WGS) entry which is preliminary data.</text>
</comment>
<dbReference type="AlphaFoldDB" id="A0A1J5TRE2"/>
<dbReference type="PROSITE" id="PS51257">
    <property type="entry name" value="PROKAR_LIPOPROTEIN"/>
    <property type="match status" value="1"/>
</dbReference>